<dbReference type="GO" id="GO:0071555">
    <property type="term" value="P:cell wall organization"/>
    <property type="evidence" value="ECO:0007669"/>
    <property type="project" value="UniProtKB-KW"/>
</dbReference>
<dbReference type="HAMAP" id="MF_00639">
    <property type="entry name" value="MurD"/>
    <property type="match status" value="1"/>
</dbReference>
<evidence type="ECO:0000256" key="8">
    <source>
        <dbReference type="RuleBase" id="RU003664"/>
    </source>
</evidence>
<keyword evidence="6 7" id="KW-0067">ATP-binding</keyword>
<evidence type="ECO:0000256" key="4">
    <source>
        <dbReference type="ARBA" id="ARBA00022598"/>
    </source>
</evidence>
<dbReference type="GO" id="GO:0008764">
    <property type="term" value="F:UDP-N-acetylmuramoylalanine-D-glutamate ligase activity"/>
    <property type="evidence" value="ECO:0007669"/>
    <property type="project" value="UniProtKB-UniRule"/>
</dbReference>
<dbReference type="Gene3D" id="3.90.190.20">
    <property type="entry name" value="Mur ligase, C-terminal domain"/>
    <property type="match status" value="1"/>
</dbReference>
<reference evidence="12" key="1">
    <citation type="submission" date="2009-07" db="EMBL/GenBank/DDBJ databases">
        <title>Complete sequence of chromosome of Methylovorus sp. SIP3-4.</title>
        <authorList>
            <person name="Lucas S."/>
            <person name="Copeland A."/>
            <person name="Lapidus A."/>
            <person name="Glavina del Rio T."/>
            <person name="Tice H."/>
            <person name="Bruce D."/>
            <person name="Goodwin L."/>
            <person name="Pitluck S."/>
            <person name="Clum A."/>
            <person name="Larimer F."/>
            <person name="Land M."/>
            <person name="Hauser L."/>
            <person name="Kyrpides N."/>
            <person name="Mikhailova N."/>
            <person name="Kayluzhnaya M."/>
            <person name="Chistoserdova L."/>
        </authorList>
    </citation>
    <scope>NUCLEOTIDE SEQUENCE [LARGE SCALE GENOMIC DNA]</scope>
    <source>
        <strain evidence="12">SIP3-4</strain>
    </source>
</reference>
<dbReference type="GO" id="GO:0008360">
    <property type="term" value="P:regulation of cell shape"/>
    <property type="evidence" value="ECO:0007669"/>
    <property type="project" value="UniProtKB-KW"/>
</dbReference>
<dbReference type="EC" id="6.3.2.9" evidence="7 8"/>
<dbReference type="Pfam" id="PF02875">
    <property type="entry name" value="Mur_ligase_C"/>
    <property type="match status" value="1"/>
</dbReference>
<dbReference type="NCBIfam" id="TIGR01087">
    <property type="entry name" value="murD"/>
    <property type="match status" value="1"/>
</dbReference>
<dbReference type="Proteomes" id="UP000002743">
    <property type="component" value="Chromosome"/>
</dbReference>
<dbReference type="eggNOG" id="COG0771">
    <property type="taxonomic scope" value="Bacteria"/>
</dbReference>
<dbReference type="GO" id="GO:0009252">
    <property type="term" value="P:peptidoglycan biosynthetic process"/>
    <property type="evidence" value="ECO:0007669"/>
    <property type="project" value="UniProtKB-UniRule"/>
</dbReference>
<reference evidence="11 12" key="2">
    <citation type="journal article" date="2011" name="J. Bacteriol.">
        <title>Genomes of three methylotrophs from a single niche uncover genetic and metabolic divergence of Methylophilaceae.</title>
        <authorList>
            <person name="Lapidus A."/>
            <person name="Clum A."/>
            <person name="Labutti K."/>
            <person name="Kaluzhnaya M.G."/>
            <person name="Lim S."/>
            <person name="Beck D.A."/>
            <person name="Glavina Del Rio T."/>
            <person name="Nolan M."/>
            <person name="Mavromatis K."/>
            <person name="Huntemann M."/>
            <person name="Lucas S."/>
            <person name="Lidstrom M.E."/>
            <person name="Ivanova N."/>
            <person name="Chistoserdova L."/>
        </authorList>
    </citation>
    <scope>NUCLEOTIDE SEQUENCE [LARGE SCALE GENOMIC DNA]</scope>
    <source>
        <strain evidence="11 12">SIP3-4</strain>
    </source>
</reference>
<feature type="domain" description="Mur ligase central" evidence="10">
    <location>
        <begin position="115"/>
        <end position="292"/>
    </location>
</feature>
<evidence type="ECO:0000259" key="9">
    <source>
        <dbReference type="Pfam" id="PF02875"/>
    </source>
</evidence>
<keyword evidence="7 8" id="KW-0961">Cell wall biogenesis/degradation</keyword>
<gene>
    <name evidence="7" type="primary">murD</name>
    <name evidence="11" type="ordered locus">Msip34_0458</name>
</gene>
<dbReference type="HOGENOM" id="CLU_032540_1_0_4"/>
<feature type="domain" description="Mur ligase C-terminal" evidence="9">
    <location>
        <begin position="315"/>
        <end position="428"/>
    </location>
</feature>
<dbReference type="SUPFAM" id="SSF51984">
    <property type="entry name" value="MurCD N-terminal domain"/>
    <property type="match status" value="1"/>
</dbReference>
<keyword evidence="3 7" id="KW-0963">Cytoplasm</keyword>
<feature type="binding site" evidence="7">
    <location>
        <begin position="117"/>
        <end position="123"/>
    </location>
    <ligand>
        <name>ATP</name>
        <dbReference type="ChEBI" id="CHEBI:30616"/>
    </ligand>
</feature>
<dbReference type="OrthoDB" id="9809796at2"/>
<comment type="function">
    <text evidence="7 8">Cell wall formation. Catalyzes the addition of glutamate to the nucleotide precursor UDP-N-acetylmuramoyl-L-alanine (UMA).</text>
</comment>
<comment type="pathway">
    <text evidence="2 7 8">Cell wall biogenesis; peptidoglycan biosynthesis.</text>
</comment>
<dbReference type="PANTHER" id="PTHR43692:SF1">
    <property type="entry name" value="UDP-N-ACETYLMURAMOYLALANINE--D-GLUTAMATE LIGASE"/>
    <property type="match status" value="1"/>
</dbReference>
<evidence type="ECO:0000256" key="3">
    <source>
        <dbReference type="ARBA" id="ARBA00022490"/>
    </source>
</evidence>
<keyword evidence="12" id="KW-1185">Reference proteome</keyword>
<comment type="catalytic activity">
    <reaction evidence="7 8">
        <text>UDP-N-acetyl-alpha-D-muramoyl-L-alanine + D-glutamate + ATP = UDP-N-acetyl-alpha-D-muramoyl-L-alanyl-D-glutamate + ADP + phosphate + H(+)</text>
        <dbReference type="Rhea" id="RHEA:16429"/>
        <dbReference type="ChEBI" id="CHEBI:15378"/>
        <dbReference type="ChEBI" id="CHEBI:29986"/>
        <dbReference type="ChEBI" id="CHEBI:30616"/>
        <dbReference type="ChEBI" id="CHEBI:43474"/>
        <dbReference type="ChEBI" id="CHEBI:83898"/>
        <dbReference type="ChEBI" id="CHEBI:83900"/>
        <dbReference type="ChEBI" id="CHEBI:456216"/>
        <dbReference type="EC" id="6.3.2.9"/>
    </reaction>
</comment>
<dbReference type="Pfam" id="PF08245">
    <property type="entry name" value="Mur_ligase_M"/>
    <property type="match status" value="1"/>
</dbReference>
<dbReference type="SUPFAM" id="SSF53244">
    <property type="entry name" value="MurD-like peptide ligases, peptide-binding domain"/>
    <property type="match status" value="1"/>
</dbReference>
<evidence type="ECO:0000259" key="10">
    <source>
        <dbReference type="Pfam" id="PF08245"/>
    </source>
</evidence>
<evidence type="ECO:0000256" key="2">
    <source>
        <dbReference type="ARBA" id="ARBA00004752"/>
    </source>
</evidence>
<keyword evidence="7 8" id="KW-0132">Cell division</keyword>
<dbReference type="GO" id="GO:0005737">
    <property type="term" value="C:cytoplasm"/>
    <property type="evidence" value="ECO:0007669"/>
    <property type="project" value="UniProtKB-SubCell"/>
</dbReference>
<dbReference type="GO" id="GO:0051301">
    <property type="term" value="P:cell division"/>
    <property type="evidence" value="ECO:0007669"/>
    <property type="project" value="UniProtKB-KW"/>
</dbReference>
<dbReference type="SUPFAM" id="SSF53623">
    <property type="entry name" value="MurD-like peptide ligases, catalytic domain"/>
    <property type="match status" value="1"/>
</dbReference>
<dbReference type="InterPro" id="IPR036615">
    <property type="entry name" value="Mur_ligase_C_dom_sf"/>
</dbReference>
<dbReference type="PANTHER" id="PTHR43692">
    <property type="entry name" value="UDP-N-ACETYLMURAMOYLALANINE--D-GLUTAMATE LIGASE"/>
    <property type="match status" value="1"/>
</dbReference>
<dbReference type="InterPro" id="IPR036565">
    <property type="entry name" value="Mur-like_cat_sf"/>
</dbReference>
<dbReference type="KEGG" id="mei:Msip34_0458"/>
<keyword evidence="7 8" id="KW-0573">Peptidoglycan synthesis</keyword>
<comment type="subcellular location">
    <subcellularLocation>
        <location evidence="1 7 8">Cytoplasm</location>
    </subcellularLocation>
</comment>
<evidence type="ECO:0000256" key="5">
    <source>
        <dbReference type="ARBA" id="ARBA00022741"/>
    </source>
</evidence>
<organism evidence="11 12">
    <name type="scientific">Methylovorus glucosotrophus (strain SIP3-4)</name>
    <dbReference type="NCBI Taxonomy" id="582744"/>
    <lineage>
        <taxon>Bacteria</taxon>
        <taxon>Pseudomonadati</taxon>
        <taxon>Pseudomonadota</taxon>
        <taxon>Betaproteobacteria</taxon>
        <taxon>Nitrosomonadales</taxon>
        <taxon>Methylophilaceae</taxon>
        <taxon>Methylovorus</taxon>
    </lineage>
</organism>
<protein>
    <recommendedName>
        <fullName evidence="7 8">UDP-N-acetylmuramoylalanine--D-glutamate ligase</fullName>
        <ecNumber evidence="7 8">6.3.2.9</ecNumber>
    </recommendedName>
    <alternativeName>
        <fullName evidence="7">D-glutamic acid-adding enzyme</fullName>
    </alternativeName>
    <alternativeName>
        <fullName evidence="7">UDP-N-acetylmuramoyl-L-alanyl-D-glutamate synthetase</fullName>
    </alternativeName>
</protein>
<dbReference type="InterPro" id="IPR004101">
    <property type="entry name" value="Mur_ligase_C"/>
</dbReference>
<dbReference type="Pfam" id="PF21799">
    <property type="entry name" value="MurD-like_N"/>
    <property type="match status" value="1"/>
</dbReference>
<dbReference type="RefSeq" id="WP_015829367.1">
    <property type="nucleotide sequence ID" value="NC_012969.1"/>
</dbReference>
<dbReference type="InterPro" id="IPR005762">
    <property type="entry name" value="MurD"/>
</dbReference>
<name>C6X986_METGS</name>
<evidence type="ECO:0000313" key="11">
    <source>
        <dbReference type="EMBL" id="ACT49706.1"/>
    </source>
</evidence>
<dbReference type="Gene3D" id="3.40.1190.10">
    <property type="entry name" value="Mur-like, catalytic domain"/>
    <property type="match status" value="1"/>
</dbReference>
<dbReference type="Gene3D" id="3.40.50.720">
    <property type="entry name" value="NAD(P)-binding Rossmann-like Domain"/>
    <property type="match status" value="1"/>
</dbReference>
<dbReference type="GO" id="GO:0005524">
    <property type="term" value="F:ATP binding"/>
    <property type="evidence" value="ECO:0007669"/>
    <property type="project" value="UniProtKB-UniRule"/>
</dbReference>
<evidence type="ECO:0000313" key="12">
    <source>
        <dbReference type="Proteomes" id="UP000002743"/>
    </source>
</evidence>
<dbReference type="AlphaFoldDB" id="C6X986"/>
<keyword evidence="7 8" id="KW-0133">Cell shape</keyword>
<comment type="similarity">
    <text evidence="7">Belongs to the MurCDEF family.</text>
</comment>
<evidence type="ECO:0000256" key="6">
    <source>
        <dbReference type="ARBA" id="ARBA00022840"/>
    </source>
</evidence>
<keyword evidence="4 7" id="KW-0436">Ligase</keyword>
<dbReference type="InterPro" id="IPR013221">
    <property type="entry name" value="Mur_ligase_cen"/>
</dbReference>
<evidence type="ECO:0000256" key="1">
    <source>
        <dbReference type="ARBA" id="ARBA00004496"/>
    </source>
</evidence>
<accession>C6X986</accession>
<keyword evidence="7 8" id="KW-0131">Cell cycle</keyword>
<sequence length="460" mass="48941">MRDLAGKQVLVLGLGDTGLSALRWLRGQGAVLSVADSRTAPPNLDTLKAEFPQLTVYTGPFRSTMFNAVDLVVISPGVALAEPEVQQALANGIQVVGDVELFAQFRPRSSKVIAITGANGKTTVTTLVGEMCKAAGLKTVVAGNIGLPVLDALRQVETDGAPDVYVLELSSFQLETTSSLAPDAAAVLNVTEDHMDRYPGMPEYAAAKARILKGAGVQVLNREDAWCRNMALPDQPMVTFGLDLPVESHAYGLLALRDQLWLAQGAHPILHVEELRIPGLHNAANALAALALCRAIGVDWAPLQHVLREFKGLPHRVEWVADLHDIAFYDDSKGTNVGATCAALAGLPRKVVLIAGGDGKGQDFSPLREPVDQNARAVVLIGRDATLIEAALQGSPVPRLHAESMEDAVQQAYAAALAGDAVLLSPACASFDMFRNYAHRAEIFIAAVADLVTRHEEVQS</sequence>
<dbReference type="EMBL" id="CP001674">
    <property type="protein sequence ID" value="ACT49706.1"/>
    <property type="molecule type" value="Genomic_DNA"/>
</dbReference>
<keyword evidence="5 7" id="KW-0547">Nucleotide-binding</keyword>
<dbReference type="UniPathway" id="UPA00219"/>
<evidence type="ECO:0000256" key="7">
    <source>
        <dbReference type="HAMAP-Rule" id="MF_00639"/>
    </source>
</evidence>
<proteinExistence type="inferred from homology"/>
<dbReference type="STRING" id="582744.Msip34_0458"/>